<dbReference type="InterPro" id="IPR003778">
    <property type="entry name" value="CT_A_B"/>
</dbReference>
<evidence type="ECO:0008006" key="8">
    <source>
        <dbReference type="Google" id="ProtNLM"/>
    </source>
</evidence>
<keyword evidence="3" id="KW-0067">ATP-binding</keyword>
<comment type="caution">
    <text evidence="6">The sequence shown here is derived from an EMBL/GenBank/DDBJ whole genome shotgun (WGS) entry which is preliminary data.</text>
</comment>
<keyword evidence="2" id="KW-0378">Hydrolase</keyword>
<accession>A0A1Q8CSW0</accession>
<evidence type="ECO:0000313" key="7">
    <source>
        <dbReference type="Proteomes" id="UP000185596"/>
    </source>
</evidence>
<dbReference type="AlphaFoldDB" id="A0A1Q8CSW0"/>
<proteinExistence type="predicted"/>
<dbReference type="EMBL" id="MSIE01000016">
    <property type="protein sequence ID" value="OLF17451.1"/>
    <property type="molecule type" value="Genomic_DNA"/>
</dbReference>
<evidence type="ECO:0000256" key="1">
    <source>
        <dbReference type="ARBA" id="ARBA00022741"/>
    </source>
</evidence>
<dbReference type="InterPro" id="IPR029000">
    <property type="entry name" value="Cyclophilin-like_dom_sf"/>
</dbReference>
<feature type="domain" description="Carboxyltransferase" evidence="4">
    <location>
        <begin position="1"/>
        <end position="188"/>
    </location>
</feature>
<dbReference type="NCBIfam" id="TIGR00724">
    <property type="entry name" value="urea_amlyse_rel"/>
    <property type="match status" value="1"/>
</dbReference>
<dbReference type="Pfam" id="PF02626">
    <property type="entry name" value="CT_A_B"/>
    <property type="match status" value="1"/>
</dbReference>
<sequence length="509" mass="52489">MRILPCGDAALLVDTDDPLGLYAALADPPPAGVTDLVPAASTLLVRFDPAAVSPAELRDLLSSARPVTPTAREDDLVTVPVHYDGEDLEEVASRTGLGVPEVVRVHASADYVVAFSGFAPGFGYLTGLDPRLRLPRRDTPRVRVPAGAVGIAGEFTGVYPRASPGGWHLLGSTSVPLWDPDRTPPALLRPGTRVRFEPVDVLEPAPAATPPPAAPAEGGLEVLQCGPLTTVQDLGRFSYAALGVGRSGAADARAAALANRLVGNDEGAACLELTFGGATLLFRQPMRLAVTGAPCPLTSDGRGEAMNSPFTVAAGARLSVGAPQAGLRTYVAVRGGVDVPAVLGSRSTDVLAGLGPPVLSPGTVLPIGTARVGPPPAVEVAPVSAPESGDLVVRVLPGPRDDWFTEDALRTLTGSRYEVTADSNRVGLRLAGPALDRAREGELPSEGMVAGSVQVPPSGQPVLFLADHPITGGYPVIAVLRSADLPVIAQARPGQGIRFRLDQRVSAAW</sequence>
<keyword evidence="1" id="KW-0547">Nucleotide-binding</keyword>
<dbReference type="Pfam" id="PF02682">
    <property type="entry name" value="CT_C_D"/>
    <property type="match status" value="1"/>
</dbReference>
<dbReference type="SMART" id="SM00797">
    <property type="entry name" value="AHS2"/>
    <property type="match status" value="1"/>
</dbReference>
<dbReference type="SMART" id="SM00796">
    <property type="entry name" value="AHS1"/>
    <property type="match status" value="1"/>
</dbReference>
<evidence type="ECO:0000256" key="3">
    <source>
        <dbReference type="ARBA" id="ARBA00022840"/>
    </source>
</evidence>
<dbReference type="SUPFAM" id="SSF160467">
    <property type="entry name" value="PH0987 N-terminal domain-like"/>
    <property type="match status" value="1"/>
</dbReference>
<dbReference type="Gene3D" id="2.40.100.10">
    <property type="entry name" value="Cyclophilin-like"/>
    <property type="match status" value="2"/>
</dbReference>
<dbReference type="GO" id="GO:0016787">
    <property type="term" value="F:hydrolase activity"/>
    <property type="evidence" value="ECO:0007669"/>
    <property type="project" value="UniProtKB-KW"/>
</dbReference>
<gene>
    <name evidence="6" type="ORF">BU204_10900</name>
</gene>
<evidence type="ECO:0000256" key="2">
    <source>
        <dbReference type="ARBA" id="ARBA00022801"/>
    </source>
</evidence>
<dbReference type="InterPro" id="IPR052708">
    <property type="entry name" value="PxpC"/>
</dbReference>
<protein>
    <recommendedName>
        <fullName evidence="8">Allophanate hydrolase</fullName>
    </recommendedName>
</protein>
<feature type="domain" description="Carboxyltransferase" evidence="5">
    <location>
        <begin position="241"/>
        <end position="509"/>
    </location>
</feature>
<keyword evidence="7" id="KW-1185">Reference proteome</keyword>
<evidence type="ECO:0000313" key="6">
    <source>
        <dbReference type="EMBL" id="OLF17451.1"/>
    </source>
</evidence>
<dbReference type="STRING" id="1912961.BU204_10900"/>
<dbReference type="Gene3D" id="3.30.1360.40">
    <property type="match status" value="1"/>
</dbReference>
<dbReference type="InterPro" id="IPR003833">
    <property type="entry name" value="CT_C_D"/>
</dbReference>
<dbReference type="PANTHER" id="PTHR43309:SF3">
    <property type="entry name" value="5-OXOPROLINASE SUBUNIT C"/>
    <property type="match status" value="1"/>
</dbReference>
<organism evidence="6 7">
    <name type="scientific">Actinophytocola xanthii</name>
    <dbReference type="NCBI Taxonomy" id="1912961"/>
    <lineage>
        <taxon>Bacteria</taxon>
        <taxon>Bacillati</taxon>
        <taxon>Actinomycetota</taxon>
        <taxon>Actinomycetes</taxon>
        <taxon>Pseudonocardiales</taxon>
        <taxon>Pseudonocardiaceae</taxon>
    </lineage>
</organism>
<dbReference type="GO" id="GO:0005524">
    <property type="term" value="F:ATP binding"/>
    <property type="evidence" value="ECO:0007669"/>
    <property type="project" value="UniProtKB-KW"/>
</dbReference>
<evidence type="ECO:0000259" key="5">
    <source>
        <dbReference type="SMART" id="SM00797"/>
    </source>
</evidence>
<dbReference type="OrthoDB" id="9768696at2"/>
<reference evidence="6 7" key="1">
    <citation type="submission" date="2016-12" db="EMBL/GenBank/DDBJ databases">
        <title>The draft genome sequence of Actinophytocola sp. 11-183.</title>
        <authorList>
            <person name="Wang W."/>
            <person name="Yuan L."/>
        </authorList>
    </citation>
    <scope>NUCLEOTIDE SEQUENCE [LARGE SCALE GENOMIC DNA]</scope>
    <source>
        <strain evidence="6 7">11-183</strain>
    </source>
</reference>
<dbReference type="SUPFAM" id="SSF50891">
    <property type="entry name" value="Cyclophilin-like"/>
    <property type="match status" value="2"/>
</dbReference>
<evidence type="ECO:0000259" key="4">
    <source>
        <dbReference type="SMART" id="SM00796"/>
    </source>
</evidence>
<name>A0A1Q8CSW0_9PSEU</name>
<dbReference type="PANTHER" id="PTHR43309">
    <property type="entry name" value="5-OXOPROLINASE SUBUNIT C"/>
    <property type="match status" value="1"/>
</dbReference>
<dbReference type="Proteomes" id="UP000185596">
    <property type="component" value="Unassembled WGS sequence"/>
</dbReference>